<name>A0A177UAZ0_9BASI</name>
<feature type="region of interest" description="Disordered" evidence="1">
    <location>
        <begin position="254"/>
        <end position="305"/>
    </location>
</feature>
<evidence type="ECO:0000313" key="3">
    <source>
        <dbReference type="EMBL" id="CAD6903908.1"/>
    </source>
</evidence>
<dbReference type="EMBL" id="LWDD02002709">
    <property type="protein sequence ID" value="KAE8240087.1"/>
    <property type="molecule type" value="Genomic_DNA"/>
</dbReference>
<evidence type="ECO:0000256" key="1">
    <source>
        <dbReference type="SAM" id="MobiDB-lite"/>
    </source>
</evidence>
<evidence type="ECO:0000313" key="5">
    <source>
        <dbReference type="Proteomes" id="UP000077671"/>
    </source>
</evidence>
<reference evidence="4" key="1">
    <citation type="submission" date="2016-04" db="EMBL/GenBank/DDBJ databases">
        <authorList>
            <person name="Nguyen H.D."/>
            <person name="Kesanakurti P."/>
            <person name="Cullis J."/>
            <person name="Levesque C.A."/>
            <person name="Hambleton S."/>
        </authorList>
    </citation>
    <scope>NUCLEOTIDE SEQUENCE</scope>
    <source>
        <strain evidence="4">DAOMC 238032</strain>
    </source>
</reference>
<dbReference type="Proteomes" id="UP000836402">
    <property type="component" value="Unassembled WGS sequence"/>
</dbReference>
<feature type="transmembrane region" description="Helical" evidence="2">
    <location>
        <begin position="52"/>
        <end position="74"/>
    </location>
</feature>
<feature type="compositionally biased region" description="Polar residues" evidence="1">
    <location>
        <begin position="193"/>
        <end position="202"/>
    </location>
</feature>
<feature type="region of interest" description="Disordered" evidence="1">
    <location>
        <begin position="330"/>
        <end position="365"/>
    </location>
</feature>
<dbReference type="AlphaFoldDB" id="A0A177UAZ0"/>
<feature type="compositionally biased region" description="Low complexity" evidence="1">
    <location>
        <begin position="171"/>
        <end position="192"/>
    </location>
</feature>
<evidence type="ECO:0000256" key="2">
    <source>
        <dbReference type="SAM" id="Phobius"/>
    </source>
</evidence>
<dbReference type="EMBL" id="CAJHJG010000572">
    <property type="protein sequence ID" value="CAD6903908.1"/>
    <property type="molecule type" value="Genomic_DNA"/>
</dbReference>
<protein>
    <submittedName>
        <fullName evidence="4">Uncharacterized protein</fullName>
    </submittedName>
</protein>
<feature type="compositionally biased region" description="Polar residues" evidence="1">
    <location>
        <begin position="255"/>
        <end position="267"/>
    </location>
</feature>
<feature type="region of interest" description="Disordered" evidence="1">
    <location>
        <begin position="89"/>
        <end position="113"/>
    </location>
</feature>
<gene>
    <name evidence="4" type="ORF">A4X03_0g8601</name>
    <name evidence="3" type="ORF">JKIAZH3_G570</name>
</gene>
<keyword evidence="6" id="KW-1185">Reference proteome</keyword>
<feature type="compositionally biased region" description="Polar residues" evidence="1">
    <location>
        <begin position="1"/>
        <end position="13"/>
    </location>
</feature>
<feature type="region of interest" description="Disordered" evidence="1">
    <location>
        <begin position="1"/>
        <end position="34"/>
    </location>
</feature>
<accession>A0A177UAZ0</accession>
<feature type="compositionally biased region" description="Low complexity" evidence="1">
    <location>
        <begin position="271"/>
        <end position="280"/>
    </location>
</feature>
<comment type="caution">
    <text evidence="4">The sequence shown here is derived from an EMBL/GenBank/DDBJ whole genome shotgun (WGS) entry which is preliminary data.</text>
</comment>
<organism evidence="4 5">
    <name type="scientific">Tilletia caries</name>
    <name type="common">wheat bunt fungus</name>
    <dbReference type="NCBI Taxonomy" id="13290"/>
    <lineage>
        <taxon>Eukaryota</taxon>
        <taxon>Fungi</taxon>
        <taxon>Dikarya</taxon>
        <taxon>Basidiomycota</taxon>
        <taxon>Ustilaginomycotina</taxon>
        <taxon>Exobasidiomycetes</taxon>
        <taxon>Tilletiales</taxon>
        <taxon>Tilletiaceae</taxon>
        <taxon>Tilletia</taxon>
    </lineage>
</organism>
<proteinExistence type="predicted"/>
<keyword evidence="2" id="KW-1133">Transmembrane helix</keyword>
<evidence type="ECO:0000313" key="4">
    <source>
        <dbReference type="EMBL" id="KAE8240087.1"/>
    </source>
</evidence>
<reference evidence="3" key="3">
    <citation type="submission" date="2020-10" db="EMBL/GenBank/DDBJ databases">
        <authorList>
            <person name="Sedaghatjoo S."/>
        </authorList>
    </citation>
    <scope>NUCLEOTIDE SEQUENCE</scope>
    <source>
        <strain evidence="3">AZH3</strain>
    </source>
</reference>
<feature type="compositionally biased region" description="Acidic residues" evidence="1">
    <location>
        <begin position="330"/>
        <end position="347"/>
    </location>
</feature>
<reference evidence="4" key="2">
    <citation type="journal article" date="2019" name="IMA Fungus">
        <title>Genome sequencing and comparison of five Tilletia species to identify candidate genes for the detection of regulated species infecting wheat.</title>
        <authorList>
            <person name="Nguyen H.D.T."/>
            <person name="Sultana T."/>
            <person name="Kesanakurti P."/>
            <person name="Hambleton S."/>
        </authorList>
    </citation>
    <scope>NUCLEOTIDE SEQUENCE</scope>
    <source>
        <strain evidence="4">DAOMC 238032</strain>
    </source>
</reference>
<sequence>MSSLDTTPLATSTRSKRAHPSPSNDSKKRARLSATSDTIVPDTLNAEPSTGIIFYILLALLSAFIFLLFTAAMVSTRANAHLFRKDNAKEGRSTTANAKGEDQASDGEESALDCTREVMQRIIRRMSAPEDDGCEHYGCDGETCECSSWSVTSTPLTDATMTAPPTPMPSPCSSSPSTSDSDSNSNAGSNKSTPKSSAQDWSSMSWDWVLEGQDELERETQDNSRSPTQTQSALAAMGMEEAHERCEAMLPALSPVSNTSSLPTTAGISGEGTTELLGLGIDTSGLGNSPELTQSPSHQSTSLSVRRPMCSSLACTCEFSCRRLCPLVEEDESEREDEDESEDENEGGIEPASSEDNSTPRYSERKTFLWLLPGKRRMRSSRA</sequence>
<evidence type="ECO:0000313" key="6">
    <source>
        <dbReference type="Proteomes" id="UP000836402"/>
    </source>
</evidence>
<keyword evidence="2" id="KW-0812">Transmembrane</keyword>
<feature type="compositionally biased region" description="Polar residues" evidence="1">
    <location>
        <begin position="223"/>
        <end position="233"/>
    </location>
</feature>
<keyword evidence="2" id="KW-0472">Membrane</keyword>
<dbReference type="Proteomes" id="UP000077671">
    <property type="component" value="Unassembled WGS sequence"/>
</dbReference>
<feature type="region of interest" description="Disordered" evidence="1">
    <location>
        <begin position="157"/>
        <end position="202"/>
    </location>
</feature>
<feature type="compositionally biased region" description="Polar residues" evidence="1">
    <location>
        <begin position="285"/>
        <end position="304"/>
    </location>
</feature>
<feature type="region of interest" description="Disordered" evidence="1">
    <location>
        <begin position="214"/>
        <end position="237"/>
    </location>
</feature>